<evidence type="ECO:0000313" key="11">
    <source>
        <dbReference type="Proteomes" id="UP000254912"/>
    </source>
</evidence>
<comment type="similarity">
    <text evidence="2 7">Belongs to the aspartate/ornithine carbamoyltransferase superfamily. ATCase family.</text>
</comment>
<evidence type="ECO:0000256" key="1">
    <source>
        <dbReference type="ARBA" id="ARBA00004852"/>
    </source>
</evidence>
<reference evidence="10 11" key="1">
    <citation type="submission" date="2018-07" db="EMBL/GenBank/DDBJ databases">
        <title>Genomic Encyclopedia of Type Strains, Phase III (KMG-III): the genomes of soil and plant-associated and newly described type strains.</title>
        <authorList>
            <person name="Whitman W."/>
        </authorList>
    </citation>
    <scope>NUCLEOTIDE SEQUENCE [LARGE SCALE GENOMIC DNA]</scope>
    <source>
        <strain evidence="10 11">CECT 7031</strain>
    </source>
</reference>
<dbReference type="UniPathway" id="UPA00070">
    <property type="reaction ID" value="UER00116"/>
</dbReference>
<comment type="pathway">
    <text evidence="1 7">Pyrimidine metabolism; UMP biosynthesis via de novo pathway; (S)-dihydroorotate from bicarbonate: step 2/3.</text>
</comment>
<keyword evidence="3 7" id="KW-0808">Transferase</keyword>
<dbReference type="EMBL" id="QRAS01000001">
    <property type="protein sequence ID" value="RDL12324.1"/>
    <property type="molecule type" value="Genomic_DNA"/>
</dbReference>
<feature type="domain" description="Aspartate/ornithine carbamoyltransferase carbamoyl-P binding" evidence="9">
    <location>
        <begin position="2"/>
        <end position="143"/>
    </location>
</feature>
<keyword evidence="4 7" id="KW-0665">Pyrimidine biosynthesis</keyword>
<dbReference type="EC" id="2.1.3.2" evidence="7"/>
<evidence type="ECO:0000256" key="3">
    <source>
        <dbReference type="ARBA" id="ARBA00022679"/>
    </source>
</evidence>
<feature type="binding site" evidence="7">
    <location>
        <position position="50"/>
    </location>
    <ligand>
        <name>carbamoyl phosphate</name>
        <dbReference type="ChEBI" id="CHEBI:58228"/>
    </ligand>
</feature>
<dbReference type="PRINTS" id="PR00101">
    <property type="entry name" value="ATCASE"/>
</dbReference>
<dbReference type="AlphaFoldDB" id="A0A288QBW8"/>
<feature type="binding site" evidence="7">
    <location>
        <position position="163"/>
    </location>
    <ligand>
        <name>L-aspartate</name>
        <dbReference type="ChEBI" id="CHEBI:29991"/>
    </ligand>
</feature>
<dbReference type="Proteomes" id="UP000254912">
    <property type="component" value="Unassembled WGS sequence"/>
</dbReference>
<dbReference type="GeneID" id="94546322"/>
<dbReference type="GO" id="GO:0016597">
    <property type="term" value="F:amino acid binding"/>
    <property type="evidence" value="ECO:0007669"/>
    <property type="project" value="InterPro"/>
</dbReference>
<comment type="subunit">
    <text evidence="7">Heterododecamer (2C3:3R2) of six catalytic PyrB chains organized as two trimers (C3), and six regulatory PyrI chains organized as three dimers (R2).</text>
</comment>
<name>A0A288QBW8_9LACO</name>
<comment type="catalytic activity">
    <reaction evidence="6 7">
        <text>carbamoyl phosphate + L-aspartate = N-carbamoyl-L-aspartate + phosphate + H(+)</text>
        <dbReference type="Rhea" id="RHEA:20013"/>
        <dbReference type="ChEBI" id="CHEBI:15378"/>
        <dbReference type="ChEBI" id="CHEBI:29991"/>
        <dbReference type="ChEBI" id="CHEBI:32814"/>
        <dbReference type="ChEBI" id="CHEBI:43474"/>
        <dbReference type="ChEBI" id="CHEBI:58228"/>
        <dbReference type="EC" id="2.1.3.2"/>
    </reaction>
</comment>
<feature type="binding site" evidence="7">
    <location>
        <position position="77"/>
    </location>
    <ligand>
        <name>L-aspartate</name>
        <dbReference type="ChEBI" id="CHEBI:29991"/>
    </ligand>
</feature>
<dbReference type="SUPFAM" id="SSF53671">
    <property type="entry name" value="Aspartate/ornithine carbamoyltransferase"/>
    <property type="match status" value="1"/>
</dbReference>
<dbReference type="Pfam" id="PF02729">
    <property type="entry name" value="OTCace_N"/>
    <property type="match status" value="1"/>
</dbReference>
<feature type="binding site" evidence="7">
    <location>
        <position position="258"/>
    </location>
    <ligand>
        <name>carbamoyl phosphate</name>
        <dbReference type="ChEBI" id="CHEBI:58228"/>
    </ligand>
</feature>
<evidence type="ECO:0000256" key="6">
    <source>
        <dbReference type="ARBA" id="ARBA00048859"/>
    </source>
</evidence>
<dbReference type="InterPro" id="IPR006132">
    <property type="entry name" value="Asp/Orn_carbamoyltranf_P-bd"/>
</dbReference>
<dbReference type="PRINTS" id="PR00100">
    <property type="entry name" value="AOTCASE"/>
</dbReference>
<dbReference type="GO" id="GO:0006207">
    <property type="term" value="P:'de novo' pyrimidine nucleobase biosynthetic process"/>
    <property type="evidence" value="ECO:0007669"/>
    <property type="project" value="InterPro"/>
</dbReference>
<keyword evidence="11" id="KW-1185">Reference proteome</keyword>
<dbReference type="NCBIfam" id="NF002032">
    <property type="entry name" value="PRK00856.1"/>
    <property type="match status" value="1"/>
</dbReference>
<dbReference type="GO" id="GO:0004070">
    <property type="term" value="F:aspartate carbamoyltransferase activity"/>
    <property type="evidence" value="ECO:0007669"/>
    <property type="project" value="UniProtKB-UniRule"/>
</dbReference>
<dbReference type="HAMAP" id="MF_00001">
    <property type="entry name" value="Asp_carb_tr"/>
    <property type="match status" value="1"/>
</dbReference>
<dbReference type="Gene3D" id="3.40.50.1370">
    <property type="entry name" value="Aspartate/ornithine carbamoyltransferase"/>
    <property type="match status" value="2"/>
</dbReference>
<evidence type="ECO:0000313" key="10">
    <source>
        <dbReference type="EMBL" id="RDL12324.1"/>
    </source>
</evidence>
<feature type="binding site" evidence="7">
    <location>
        <position position="49"/>
    </location>
    <ligand>
        <name>carbamoyl phosphate</name>
        <dbReference type="ChEBI" id="CHEBI:58228"/>
    </ligand>
</feature>
<dbReference type="InterPro" id="IPR006131">
    <property type="entry name" value="Asp_carbamoyltransf_Asp/Orn-bd"/>
</dbReference>
<dbReference type="InterPro" id="IPR036901">
    <property type="entry name" value="Asp/Orn_carbamoylTrfase_sf"/>
</dbReference>
<feature type="binding site" evidence="7">
    <location>
        <position position="133"/>
    </location>
    <ligand>
        <name>carbamoyl phosphate</name>
        <dbReference type="ChEBI" id="CHEBI:58228"/>
    </ligand>
</feature>
<evidence type="ECO:0000259" key="8">
    <source>
        <dbReference type="Pfam" id="PF00185"/>
    </source>
</evidence>
<accession>A0A288QBW8</accession>
<dbReference type="PANTHER" id="PTHR45753:SF6">
    <property type="entry name" value="ASPARTATE CARBAMOYLTRANSFERASE"/>
    <property type="match status" value="1"/>
</dbReference>
<evidence type="ECO:0000256" key="4">
    <source>
        <dbReference type="ARBA" id="ARBA00022975"/>
    </source>
</evidence>
<sequence>MRNFVNLNLLSNDAIMDLINTAIAYKHGTKVPTNVKHYVANLFFENSTRTHASFQMAEARLGWEQIILDPQTSSTSKGETLSDTLKTLKSIGVDTVVVRHSRNDWYQPLLAEQSALMPRLVNAGDGNGQHPSQSLLDLVTIYEEYGHFEGLQIRIVGDLAHSRVARSNAEILQRLGATVTFSGPAHWYPTSFNQFGRYVPMDDDFANVDVLMLLRVQHERISSADNETFSVDEYHRLYGLNQARYDRLKKTAIVMHPAPVNRGAEIASDLVEANQSRIFAQMTNGVYARMAILNNLED</sequence>
<feature type="binding site" evidence="7">
    <location>
        <position position="99"/>
    </location>
    <ligand>
        <name>carbamoyl phosphate</name>
        <dbReference type="ChEBI" id="CHEBI:58228"/>
    </ligand>
</feature>
<comment type="function">
    <text evidence="5 7">Catalyzes the condensation of carbamoyl phosphate and aspartate to form carbamoyl aspartate and inorganic phosphate, the committed step in the de novo pyrimidine nucleotide biosynthesis pathway.</text>
</comment>
<gene>
    <name evidence="7" type="primary">pyrB</name>
    <name evidence="10" type="ORF">DFP99_0763</name>
</gene>
<dbReference type="NCBIfam" id="TIGR00670">
    <property type="entry name" value="asp_carb_tr"/>
    <property type="match status" value="1"/>
</dbReference>
<dbReference type="GO" id="GO:0044205">
    <property type="term" value="P:'de novo' UMP biosynthetic process"/>
    <property type="evidence" value="ECO:0007669"/>
    <property type="project" value="UniProtKB-UniRule"/>
</dbReference>
<comment type="caution">
    <text evidence="10">The sequence shown here is derived from an EMBL/GenBank/DDBJ whole genome shotgun (WGS) entry which is preliminary data.</text>
</comment>
<dbReference type="Pfam" id="PF00185">
    <property type="entry name" value="OTCace"/>
    <property type="match status" value="1"/>
</dbReference>
<evidence type="ECO:0000256" key="7">
    <source>
        <dbReference type="HAMAP-Rule" id="MF_00001"/>
    </source>
</evidence>
<organism evidence="10 11">
    <name type="scientific">Weissella soli</name>
    <dbReference type="NCBI Taxonomy" id="155866"/>
    <lineage>
        <taxon>Bacteria</taxon>
        <taxon>Bacillati</taxon>
        <taxon>Bacillota</taxon>
        <taxon>Bacilli</taxon>
        <taxon>Lactobacillales</taxon>
        <taxon>Lactobacillaceae</taxon>
        <taxon>Weissella</taxon>
    </lineage>
</organism>
<dbReference type="PANTHER" id="PTHR45753">
    <property type="entry name" value="ORNITHINE CARBAMOYLTRANSFERASE, MITOCHONDRIAL"/>
    <property type="match status" value="1"/>
</dbReference>
<evidence type="ECO:0000256" key="5">
    <source>
        <dbReference type="ARBA" id="ARBA00043884"/>
    </source>
</evidence>
<dbReference type="GO" id="GO:0006520">
    <property type="term" value="P:amino acid metabolic process"/>
    <property type="evidence" value="ECO:0007669"/>
    <property type="project" value="InterPro"/>
</dbReference>
<dbReference type="FunFam" id="3.40.50.1370:FF:000011">
    <property type="entry name" value="Aspartate carbamoyltransferase"/>
    <property type="match status" value="1"/>
</dbReference>
<dbReference type="GO" id="GO:0005829">
    <property type="term" value="C:cytosol"/>
    <property type="evidence" value="ECO:0007669"/>
    <property type="project" value="TreeGrafter"/>
</dbReference>
<feature type="binding site" evidence="7">
    <location>
        <position position="130"/>
    </location>
    <ligand>
        <name>carbamoyl phosphate</name>
        <dbReference type="ChEBI" id="CHEBI:58228"/>
    </ligand>
</feature>
<dbReference type="KEGG" id="wso:WSWS_01134"/>
<feature type="binding site" evidence="7">
    <location>
        <position position="259"/>
    </location>
    <ligand>
        <name>carbamoyl phosphate</name>
        <dbReference type="ChEBI" id="CHEBI:58228"/>
    </ligand>
</feature>
<proteinExistence type="inferred from homology"/>
<evidence type="ECO:0000256" key="2">
    <source>
        <dbReference type="ARBA" id="ARBA00008896"/>
    </source>
</evidence>
<dbReference type="InterPro" id="IPR006130">
    <property type="entry name" value="Asp/Orn_carbamoylTrfase"/>
</dbReference>
<dbReference type="InterPro" id="IPR002082">
    <property type="entry name" value="Asp_carbamoyltransf"/>
</dbReference>
<dbReference type="RefSeq" id="WP_070230360.1">
    <property type="nucleotide sequence ID" value="NZ_BJYO01000002.1"/>
</dbReference>
<dbReference type="PROSITE" id="PS00097">
    <property type="entry name" value="CARBAMOYLTRANSFERASE"/>
    <property type="match status" value="1"/>
</dbReference>
<evidence type="ECO:0000259" key="9">
    <source>
        <dbReference type="Pfam" id="PF02729"/>
    </source>
</evidence>
<feature type="binding site" evidence="7">
    <location>
        <position position="215"/>
    </location>
    <ligand>
        <name>L-aspartate</name>
        <dbReference type="ChEBI" id="CHEBI:29991"/>
    </ligand>
</feature>
<feature type="domain" description="Aspartate/ornithine carbamoyltransferase Asp/Orn-binding" evidence="8">
    <location>
        <begin position="149"/>
        <end position="294"/>
    </location>
</feature>
<protein>
    <recommendedName>
        <fullName evidence="7">Aspartate carbamoyltransferase</fullName>
        <ecNumber evidence="7">2.1.3.2</ecNumber>
    </recommendedName>
    <alternativeName>
        <fullName evidence="7">Aspartate transcarbamylase</fullName>
        <shortName evidence="7">ATCase</shortName>
    </alternativeName>
</protein>